<keyword evidence="2" id="KW-1133">Transmembrane helix</keyword>
<feature type="compositionally biased region" description="Polar residues" evidence="1">
    <location>
        <begin position="441"/>
        <end position="461"/>
    </location>
</feature>
<evidence type="ECO:0000313" key="3">
    <source>
        <dbReference type="EMBL" id="JAG03940.1"/>
    </source>
</evidence>
<feature type="non-terminal residue" evidence="3">
    <location>
        <position position="1"/>
    </location>
</feature>
<protein>
    <submittedName>
        <fullName evidence="3">Sister chromatid cohesion protein 1</fullName>
    </submittedName>
</protein>
<gene>
    <name evidence="3" type="primary">MCD1_0</name>
    <name evidence="4" type="synonym">MCD1_1</name>
    <name evidence="4" type="ORF">CM83_30397</name>
    <name evidence="3" type="ORF">CM83_30399</name>
</gene>
<reference evidence="3" key="1">
    <citation type="journal article" date="2014" name="PLoS ONE">
        <title>Transcriptome-Based Identification of ABC Transporters in the Western Tarnished Plant Bug Lygus hesperus.</title>
        <authorList>
            <person name="Hull J.J."/>
            <person name="Chaney K."/>
            <person name="Geib S.M."/>
            <person name="Fabrick J.A."/>
            <person name="Brent C.S."/>
            <person name="Walsh D."/>
            <person name="Lavine L.C."/>
        </authorList>
    </citation>
    <scope>NUCLEOTIDE SEQUENCE</scope>
</reference>
<dbReference type="EMBL" id="GBHO01039664">
    <property type="protein sequence ID" value="JAG03940.1"/>
    <property type="molecule type" value="Transcribed_RNA"/>
</dbReference>
<reference evidence="3" key="2">
    <citation type="submission" date="2014-07" db="EMBL/GenBank/DDBJ databases">
        <authorList>
            <person name="Hull J."/>
        </authorList>
    </citation>
    <scope>NUCLEOTIDE SEQUENCE</scope>
</reference>
<feature type="region of interest" description="Disordered" evidence="1">
    <location>
        <begin position="430"/>
        <end position="480"/>
    </location>
</feature>
<feature type="compositionally biased region" description="Polar residues" evidence="1">
    <location>
        <begin position="46"/>
        <end position="56"/>
    </location>
</feature>
<dbReference type="AlphaFoldDB" id="A0A0A9WGE8"/>
<evidence type="ECO:0000313" key="4">
    <source>
        <dbReference type="EMBL" id="JAG29344.1"/>
    </source>
</evidence>
<dbReference type="EMBL" id="GBHO01014260">
    <property type="protein sequence ID" value="JAG29344.1"/>
    <property type="molecule type" value="Transcribed_RNA"/>
</dbReference>
<feature type="transmembrane region" description="Helical" evidence="2">
    <location>
        <begin position="82"/>
        <end position="103"/>
    </location>
</feature>
<keyword evidence="2" id="KW-0472">Membrane</keyword>
<feature type="region of interest" description="Disordered" evidence="1">
    <location>
        <begin position="41"/>
        <end position="62"/>
    </location>
</feature>
<evidence type="ECO:0000256" key="1">
    <source>
        <dbReference type="SAM" id="MobiDB-lite"/>
    </source>
</evidence>
<name>A0A0A9WGE8_LYGHE</name>
<feature type="compositionally biased region" description="Basic and acidic residues" evidence="1">
    <location>
        <begin position="462"/>
        <end position="474"/>
    </location>
</feature>
<keyword evidence="2" id="KW-0812">Transmembrane</keyword>
<proteinExistence type="predicted"/>
<evidence type="ECO:0000256" key="2">
    <source>
        <dbReference type="SAM" id="Phobius"/>
    </source>
</evidence>
<sequence>CLRASTIAPLHDTSLSLWERATIQRCLHQSAETHRSGCCGEMGEEGNSTTISSNGVDPTKPTEPYRRELIRMEFYKTYDVMTGVRIALTLGGFFSLMVLLVVYKSKCKSRSISEENLEATVTAAVEEEAIGFSIRKGYSLYSGAKHYGVGIHRNSAYAPPRFSSVGGGYNIYAPPVRYGFPLQGRVSLPTSSPYIYPSPYSPRNATDSPPPKHFKEDCDDYEEVLKRGPTLLCVPSSRRSSRRLSSITCSSCDTSYLERRGSSMEMGRPIGPPFNGSDRLEEEPWDFYYPIDIQVIQPTPNVSPAESQISVFKCQEKREPATLCVPRIAPLASISSCRIPSLEHDSHSIGSDSVFLDEELIDTEDEVEEFSTDSDAENLECNIPSKIPRNDPKFNALCSVQLVEHSTSNRVTSRRFSSPMPNRVVLSQFTLPGSKEERKPSSSNSSFISTLKSTLRTSSDSETLHISRGVEKKPNRSFTSISRTSMSASCDQLVKVLQEHTSQSDITTKIVEHCSWSQETLF</sequence>
<organism evidence="3">
    <name type="scientific">Lygus hesperus</name>
    <name type="common">Western plant bug</name>
    <dbReference type="NCBI Taxonomy" id="30085"/>
    <lineage>
        <taxon>Eukaryota</taxon>
        <taxon>Metazoa</taxon>
        <taxon>Ecdysozoa</taxon>
        <taxon>Arthropoda</taxon>
        <taxon>Hexapoda</taxon>
        <taxon>Insecta</taxon>
        <taxon>Pterygota</taxon>
        <taxon>Neoptera</taxon>
        <taxon>Paraneoptera</taxon>
        <taxon>Hemiptera</taxon>
        <taxon>Heteroptera</taxon>
        <taxon>Panheteroptera</taxon>
        <taxon>Cimicomorpha</taxon>
        <taxon>Miridae</taxon>
        <taxon>Mirini</taxon>
        <taxon>Lygus</taxon>
    </lineage>
</organism>
<accession>A0A0A9WGE8</accession>